<dbReference type="Proteomes" id="UP001519287">
    <property type="component" value="Unassembled WGS sequence"/>
</dbReference>
<proteinExistence type="predicted"/>
<dbReference type="PANTHER" id="PTHR23531:SF1">
    <property type="entry name" value="QUINOLENE RESISTANCE PROTEIN NORA"/>
    <property type="match status" value="1"/>
</dbReference>
<protein>
    <submittedName>
        <fullName evidence="8">MFS family permease</fullName>
    </submittedName>
</protein>
<evidence type="ECO:0000256" key="1">
    <source>
        <dbReference type="ARBA" id="ARBA00004651"/>
    </source>
</evidence>
<keyword evidence="9" id="KW-1185">Reference proteome</keyword>
<evidence type="ECO:0000259" key="7">
    <source>
        <dbReference type="PROSITE" id="PS50850"/>
    </source>
</evidence>
<feature type="transmembrane region" description="Helical" evidence="6">
    <location>
        <begin position="287"/>
        <end position="306"/>
    </location>
</feature>
<dbReference type="InterPro" id="IPR011701">
    <property type="entry name" value="MFS"/>
</dbReference>
<feature type="transmembrane region" description="Helical" evidence="6">
    <location>
        <begin position="382"/>
        <end position="399"/>
    </location>
</feature>
<evidence type="ECO:0000256" key="3">
    <source>
        <dbReference type="ARBA" id="ARBA00022692"/>
    </source>
</evidence>
<evidence type="ECO:0000256" key="2">
    <source>
        <dbReference type="ARBA" id="ARBA00022448"/>
    </source>
</evidence>
<dbReference type="PANTHER" id="PTHR23531">
    <property type="entry name" value="QUINOLENE RESISTANCE PROTEIN NORA"/>
    <property type="match status" value="1"/>
</dbReference>
<reference evidence="8 9" key="1">
    <citation type="submission" date="2021-03" db="EMBL/GenBank/DDBJ databases">
        <title>Genomic Encyclopedia of Type Strains, Phase IV (KMG-IV): sequencing the most valuable type-strain genomes for metagenomic binning, comparative biology and taxonomic classification.</title>
        <authorList>
            <person name="Goeker M."/>
        </authorList>
    </citation>
    <scope>NUCLEOTIDE SEQUENCE [LARGE SCALE GENOMIC DNA]</scope>
    <source>
        <strain evidence="8 9">DSM 26048</strain>
    </source>
</reference>
<feature type="transmembrane region" description="Helical" evidence="6">
    <location>
        <begin position="225"/>
        <end position="251"/>
    </location>
</feature>
<dbReference type="InterPro" id="IPR036259">
    <property type="entry name" value="MFS_trans_sf"/>
</dbReference>
<comment type="subcellular location">
    <subcellularLocation>
        <location evidence="1">Cell membrane</location>
        <topology evidence="1">Multi-pass membrane protein</topology>
    </subcellularLocation>
</comment>
<feature type="transmembrane region" description="Helical" evidence="6">
    <location>
        <begin position="356"/>
        <end position="376"/>
    </location>
</feature>
<evidence type="ECO:0000256" key="6">
    <source>
        <dbReference type="SAM" id="Phobius"/>
    </source>
</evidence>
<feature type="domain" description="Major facilitator superfamily (MFS) profile" evidence="7">
    <location>
        <begin position="14"/>
        <end position="403"/>
    </location>
</feature>
<comment type="caution">
    <text evidence="8">The sequence shown here is derived from an EMBL/GenBank/DDBJ whole genome shotgun (WGS) entry which is preliminary data.</text>
</comment>
<evidence type="ECO:0000313" key="9">
    <source>
        <dbReference type="Proteomes" id="UP001519287"/>
    </source>
</evidence>
<evidence type="ECO:0000256" key="4">
    <source>
        <dbReference type="ARBA" id="ARBA00022989"/>
    </source>
</evidence>
<feature type="transmembrane region" description="Helical" evidence="6">
    <location>
        <begin position="105"/>
        <end position="127"/>
    </location>
</feature>
<feature type="transmembrane region" description="Helical" evidence="6">
    <location>
        <begin position="80"/>
        <end position="99"/>
    </location>
</feature>
<name>A0ABS4IR28_9BACL</name>
<evidence type="ECO:0000313" key="8">
    <source>
        <dbReference type="EMBL" id="MBP1990024.1"/>
    </source>
</evidence>
<gene>
    <name evidence="8" type="ORF">J2Z66_001622</name>
</gene>
<dbReference type="InterPro" id="IPR052714">
    <property type="entry name" value="MFS_Exporter"/>
</dbReference>
<keyword evidence="2" id="KW-0813">Transport</keyword>
<dbReference type="Pfam" id="PF07690">
    <property type="entry name" value="MFS_1"/>
    <property type="match status" value="1"/>
</dbReference>
<dbReference type="SUPFAM" id="SSF103473">
    <property type="entry name" value="MFS general substrate transporter"/>
    <property type="match status" value="1"/>
</dbReference>
<feature type="transmembrane region" description="Helical" evidence="6">
    <location>
        <begin position="139"/>
        <end position="159"/>
    </location>
</feature>
<keyword evidence="3 6" id="KW-0812">Transmembrane</keyword>
<dbReference type="EMBL" id="JAGGLB010000003">
    <property type="protein sequence ID" value="MBP1990024.1"/>
    <property type="molecule type" value="Genomic_DNA"/>
</dbReference>
<sequence>MLYQTQQTKLWTKSFIVLTICSFLLFLNLQMLLSSFPEYVKKEFLAGDLTVSLVTSVFALSAIVTRFMTAALMRKVHRNILLLVGLALAAVVTGVYIYADSIGSLLIMRVGYGIGFGMASTILPTLVSQIIPGNRMGEGIGYFGLSTSLAMSIGPMIGLNVMKQAGFSSLTVIGTVVVLLIFPIILLSRAIPPDTKTLRFTSAKTQRSPDSKSKSPSKQPFNNKLFIPALLNVLLAVTYGGLLSFIALFGGSVHLEQVGLFFLFNAVTIIIIRPISGRVFDTKGHAAVLIPAAISVVASLTVLSFATTTPMLILSALLYGIGFGAIQPTIQAWMLRSGSPDQHGMANSMFYNSTDFGVAAGALILGAISSVSSYALMYRYSAGFMVLFLVLFVCVQLLTNKKRRNTDTDDTIEKSHPGLYS</sequence>
<dbReference type="Gene3D" id="1.20.1250.20">
    <property type="entry name" value="MFS general substrate transporter like domains"/>
    <property type="match status" value="1"/>
</dbReference>
<feature type="transmembrane region" description="Helical" evidence="6">
    <location>
        <begin position="165"/>
        <end position="187"/>
    </location>
</feature>
<feature type="transmembrane region" description="Helical" evidence="6">
    <location>
        <begin position="312"/>
        <end position="335"/>
    </location>
</feature>
<dbReference type="CDD" id="cd17489">
    <property type="entry name" value="MFS_YfcJ_like"/>
    <property type="match status" value="1"/>
</dbReference>
<organism evidence="8 9">
    <name type="scientific">Paenibacillus eucommiae</name>
    <dbReference type="NCBI Taxonomy" id="1355755"/>
    <lineage>
        <taxon>Bacteria</taxon>
        <taxon>Bacillati</taxon>
        <taxon>Bacillota</taxon>
        <taxon>Bacilli</taxon>
        <taxon>Bacillales</taxon>
        <taxon>Paenibacillaceae</taxon>
        <taxon>Paenibacillus</taxon>
    </lineage>
</organism>
<keyword evidence="5 6" id="KW-0472">Membrane</keyword>
<dbReference type="PROSITE" id="PS50850">
    <property type="entry name" value="MFS"/>
    <property type="match status" value="1"/>
</dbReference>
<dbReference type="RefSeq" id="WP_209970783.1">
    <property type="nucleotide sequence ID" value="NZ_JAGGLB010000003.1"/>
</dbReference>
<feature type="transmembrane region" description="Helical" evidence="6">
    <location>
        <begin position="12"/>
        <end position="33"/>
    </location>
</feature>
<evidence type="ECO:0000256" key="5">
    <source>
        <dbReference type="ARBA" id="ARBA00023136"/>
    </source>
</evidence>
<accession>A0ABS4IR28</accession>
<dbReference type="InterPro" id="IPR020846">
    <property type="entry name" value="MFS_dom"/>
</dbReference>
<feature type="transmembrane region" description="Helical" evidence="6">
    <location>
        <begin position="257"/>
        <end position="275"/>
    </location>
</feature>
<keyword evidence="4 6" id="KW-1133">Transmembrane helix</keyword>
<feature type="transmembrane region" description="Helical" evidence="6">
    <location>
        <begin position="45"/>
        <end position="68"/>
    </location>
</feature>